<protein>
    <submittedName>
        <fullName evidence="1">Uncharacterized protein</fullName>
    </submittedName>
</protein>
<dbReference type="EMBL" id="DSRD01000473">
    <property type="protein sequence ID" value="HGW94082.1"/>
    <property type="molecule type" value="Genomic_DNA"/>
</dbReference>
<comment type="caution">
    <text evidence="1">The sequence shown here is derived from an EMBL/GenBank/DDBJ whole genome shotgun (WGS) entry which is preliminary data.</text>
</comment>
<name>A0A832H4C1_9CYAN</name>
<evidence type="ECO:0000313" key="1">
    <source>
        <dbReference type="EMBL" id="HGW94082.1"/>
    </source>
</evidence>
<sequence length="69" mass="7931">MKAYKFPAKLTDSGQLELPSDLQQCLREQPSARIIVLIDESEDESAWAEMATEQFLSGYSDADEIYDRW</sequence>
<reference evidence="1" key="1">
    <citation type="journal article" date="2020" name="mSystems">
        <title>Genome- and Community-Level Interaction Insights into Carbon Utilization and Element Cycling Functions of Hydrothermarchaeota in Hydrothermal Sediment.</title>
        <authorList>
            <person name="Zhou Z."/>
            <person name="Liu Y."/>
            <person name="Xu W."/>
            <person name="Pan J."/>
            <person name="Luo Z.H."/>
            <person name="Li M."/>
        </authorList>
    </citation>
    <scope>NUCLEOTIDE SEQUENCE [LARGE SCALE GENOMIC DNA]</scope>
    <source>
        <strain evidence="1">SpSt-402</strain>
    </source>
</reference>
<organism evidence="1">
    <name type="scientific">Oscillatoriales cyanobacterium SpSt-402</name>
    <dbReference type="NCBI Taxonomy" id="2282168"/>
    <lineage>
        <taxon>Bacteria</taxon>
        <taxon>Bacillati</taxon>
        <taxon>Cyanobacteriota</taxon>
        <taxon>Cyanophyceae</taxon>
        <taxon>Oscillatoriophycideae</taxon>
        <taxon>Oscillatoriales</taxon>
    </lineage>
</organism>
<gene>
    <name evidence="1" type="ORF">ENR47_07350</name>
</gene>
<proteinExistence type="predicted"/>
<accession>A0A832H4C1</accession>
<dbReference type="AlphaFoldDB" id="A0A832H4C1"/>